<proteinExistence type="predicted"/>
<name>A0A538TM18_UNCEI</name>
<reference evidence="1 2" key="1">
    <citation type="journal article" date="2019" name="Nat. Microbiol.">
        <title>Mediterranean grassland soil C-N compound turnover is dependent on rainfall and depth, and is mediated by genomically divergent microorganisms.</title>
        <authorList>
            <person name="Diamond S."/>
            <person name="Andeer P.F."/>
            <person name="Li Z."/>
            <person name="Crits-Christoph A."/>
            <person name="Burstein D."/>
            <person name="Anantharaman K."/>
            <person name="Lane K.R."/>
            <person name="Thomas B.C."/>
            <person name="Pan C."/>
            <person name="Northen T.R."/>
            <person name="Banfield J.F."/>
        </authorList>
    </citation>
    <scope>NUCLEOTIDE SEQUENCE [LARGE SCALE GENOMIC DNA]</scope>
    <source>
        <strain evidence="1">WS_9</strain>
    </source>
</reference>
<dbReference type="Proteomes" id="UP000317691">
    <property type="component" value="Unassembled WGS sequence"/>
</dbReference>
<evidence type="ECO:0000313" key="2">
    <source>
        <dbReference type="Proteomes" id="UP000317691"/>
    </source>
</evidence>
<dbReference type="InterPro" id="IPR034660">
    <property type="entry name" value="DinB/YfiT-like"/>
</dbReference>
<comment type="caution">
    <text evidence="1">The sequence shown here is derived from an EMBL/GenBank/DDBJ whole genome shotgun (WGS) entry which is preliminary data.</text>
</comment>
<protein>
    <recommendedName>
        <fullName evidence="3">DinB family protein</fullName>
    </recommendedName>
</protein>
<evidence type="ECO:0000313" key="1">
    <source>
        <dbReference type="EMBL" id="TMQ64658.1"/>
    </source>
</evidence>
<organism evidence="1 2">
    <name type="scientific">Eiseniibacteriota bacterium</name>
    <dbReference type="NCBI Taxonomy" id="2212470"/>
    <lineage>
        <taxon>Bacteria</taxon>
        <taxon>Candidatus Eiseniibacteriota</taxon>
    </lineage>
</organism>
<gene>
    <name evidence="1" type="ORF">E6K79_06320</name>
</gene>
<dbReference type="Gene3D" id="1.20.120.450">
    <property type="entry name" value="dinb family like domain"/>
    <property type="match status" value="1"/>
</dbReference>
<dbReference type="AlphaFoldDB" id="A0A538TM18"/>
<evidence type="ECO:0008006" key="3">
    <source>
        <dbReference type="Google" id="ProtNLM"/>
    </source>
</evidence>
<accession>A0A538TM18</accession>
<sequence length="159" mass="17453">MTDRQLLRHAVATLAYRAAKTMRGAPESFASYRPAPNAKSPLEVVAHMGDLFDWAVSMAKGQGKWNTATPQAWGKECARFFATLKAFDDLLASDAEIQYDLTRLFQGPIADALTHTGQLAMLRRLSGAPMKGESYNRADIVSGRVGAEQTPADPKYEFD</sequence>
<dbReference type="EMBL" id="VBOZ01000017">
    <property type="protein sequence ID" value="TMQ64658.1"/>
    <property type="molecule type" value="Genomic_DNA"/>
</dbReference>
<dbReference type="SUPFAM" id="SSF109854">
    <property type="entry name" value="DinB/YfiT-like putative metalloenzymes"/>
    <property type="match status" value="1"/>
</dbReference>